<evidence type="ECO:0000313" key="1">
    <source>
        <dbReference type="EMBL" id="KAI5667610.1"/>
    </source>
</evidence>
<reference evidence="2" key="1">
    <citation type="journal article" date="2023" name="Nat. Plants">
        <title>Single-cell RNA sequencing provides a high-resolution roadmap for understanding the multicellular compartmentation of specialized metabolism.</title>
        <authorList>
            <person name="Sun S."/>
            <person name="Shen X."/>
            <person name="Li Y."/>
            <person name="Li Y."/>
            <person name="Wang S."/>
            <person name="Li R."/>
            <person name="Zhang H."/>
            <person name="Shen G."/>
            <person name="Guo B."/>
            <person name="Wei J."/>
            <person name="Xu J."/>
            <person name="St-Pierre B."/>
            <person name="Chen S."/>
            <person name="Sun C."/>
        </authorList>
    </citation>
    <scope>NUCLEOTIDE SEQUENCE [LARGE SCALE GENOMIC DNA]</scope>
</reference>
<keyword evidence="2" id="KW-1185">Reference proteome</keyword>
<gene>
    <name evidence="1" type="ORF">M9H77_17463</name>
</gene>
<protein>
    <submittedName>
        <fullName evidence="1">Uncharacterized protein</fullName>
    </submittedName>
</protein>
<accession>A0ACC0B4L5</accession>
<dbReference type="Proteomes" id="UP001060085">
    <property type="component" value="Linkage Group LG04"/>
</dbReference>
<evidence type="ECO:0000313" key="2">
    <source>
        <dbReference type="Proteomes" id="UP001060085"/>
    </source>
</evidence>
<dbReference type="EMBL" id="CM044704">
    <property type="protein sequence ID" value="KAI5667610.1"/>
    <property type="molecule type" value="Genomic_DNA"/>
</dbReference>
<name>A0ACC0B4L5_CATRO</name>
<organism evidence="1 2">
    <name type="scientific">Catharanthus roseus</name>
    <name type="common">Madagascar periwinkle</name>
    <name type="synonym">Vinca rosea</name>
    <dbReference type="NCBI Taxonomy" id="4058"/>
    <lineage>
        <taxon>Eukaryota</taxon>
        <taxon>Viridiplantae</taxon>
        <taxon>Streptophyta</taxon>
        <taxon>Embryophyta</taxon>
        <taxon>Tracheophyta</taxon>
        <taxon>Spermatophyta</taxon>
        <taxon>Magnoliopsida</taxon>
        <taxon>eudicotyledons</taxon>
        <taxon>Gunneridae</taxon>
        <taxon>Pentapetalae</taxon>
        <taxon>asterids</taxon>
        <taxon>lamiids</taxon>
        <taxon>Gentianales</taxon>
        <taxon>Apocynaceae</taxon>
        <taxon>Rauvolfioideae</taxon>
        <taxon>Vinceae</taxon>
        <taxon>Catharanthinae</taxon>
        <taxon>Catharanthus</taxon>
    </lineage>
</organism>
<comment type="caution">
    <text evidence="1">The sequence shown here is derived from an EMBL/GenBank/DDBJ whole genome shotgun (WGS) entry which is preliminary data.</text>
</comment>
<sequence>MLEKKMGPEPFHKGCLLIPHPAIRAQDKTWSLRILSTKELRHNKVGNLERPFLKIGFSFIKRKNMIELAVLRGCTARPDPNVAVSVAIPILKNGKFMAVAGNTMPSKLAAKGFQKPKKVSRPDGCDDNDDSVPPVETRSKYVHQSPAALLYRICLNVNQLEKDKDVIAQAQAIAILEALPQQSFSVANALNAFLTDTMAFWRIQIEAAFALANTASEFPTGHKVHDINVLGKGYGCPSVCKSYMQNRDQMTFHDFQEYFVLEVML</sequence>
<proteinExistence type="predicted"/>